<feature type="domain" description="DUF1722" evidence="1">
    <location>
        <begin position="44"/>
        <end position="107"/>
    </location>
</feature>
<sequence length="116" mass="13013">MSEAVSNGAGIPVGISACLMGEQVRYNGGHKRSRYCLEVLGECSLMHVFGYLKEALDGETRQDLLAAIEEYRQGHVALAVPIRLLAHYLKRHGSEYIRRQTYLDPHPYELGLRNAI</sequence>
<dbReference type="InterPro" id="IPR013560">
    <property type="entry name" value="DUF1722"/>
</dbReference>
<dbReference type="Proteomes" id="UP001235344">
    <property type="component" value="Chromosome"/>
</dbReference>
<dbReference type="Pfam" id="PF08349">
    <property type="entry name" value="DUF1722"/>
    <property type="match status" value="1"/>
</dbReference>
<evidence type="ECO:0000259" key="1">
    <source>
        <dbReference type="Pfam" id="PF08349"/>
    </source>
</evidence>
<proteinExistence type="predicted"/>
<keyword evidence="3" id="KW-1185">Reference proteome</keyword>
<dbReference type="PANTHER" id="PTHR30087">
    <property type="entry name" value="INNER MEMBRANE PROTEIN"/>
    <property type="match status" value="1"/>
</dbReference>
<evidence type="ECO:0000313" key="3">
    <source>
        <dbReference type="Proteomes" id="UP001235344"/>
    </source>
</evidence>
<name>A0ABY9H650_9GAMM</name>
<evidence type="ECO:0000313" key="2">
    <source>
        <dbReference type="EMBL" id="WLI73956.1"/>
    </source>
</evidence>
<accession>A0ABY9H650</accession>
<dbReference type="EMBL" id="CP131913">
    <property type="protein sequence ID" value="WLI73956.1"/>
    <property type="molecule type" value="Genomic_DNA"/>
</dbReference>
<reference evidence="2 3" key="1">
    <citation type="submission" date="2023-08" db="EMBL/GenBank/DDBJ databases">
        <title>Transcriptome Analysis of Halomonas alkalicola CICC 11012s to Identify the Genes Involved in Alkaline Tolerances.</title>
        <authorList>
            <person name="Zhai L."/>
        </authorList>
    </citation>
    <scope>NUCLEOTIDE SEQUENCE [LARGE SCALE GENOMIC DNA]</scope>
    <source>
        <strain evidence="2 3">CICC 11012s</strain>
    </source>
</reference>
<dbReference type="PANTHER" id="PTHR30087:SF0">
    <property type="entry name" value="INNER MEMBRANE PROTEIN"/>
    <property type="match status" value="1"/>
</dbReference>
<protein>
    <submittedName>
        <fullName evidence="2">DUF1722 domain-containing protein</fullName>
    </submittedName>
</protein>
<dbReference type="RefSeq" id="WP_305501783.1">
    <property type="nucleotide sequence ID" value="NZ_CP131913.1"/>
</dbReference>
<gene>
    <name evidence="2" type="ORF">B6N23_03235</name>
</gene>
<organism evidence="2 3">
    <name type="scientific">Halomonas alkalicola</name>
    <dbReference type="NCBI Taxonomy" id="1930622"/>
    <lineage>
        <taxon>Bacteria</taxon>
        <taxon>Pseudomonadati</taxon>
        <taxon>Pseudomonadota</taxon>
        <taxon>Gammaproteobacteria</taxon>
        <taxon>Oceanospirillales</taxon>
        <taxon>Halomonadaceae</taxon>
        <taxon>Halomonas</taxon>
    </lineage>
</organism>